<dbReference type="Pfam" id="PF00106">
    <property type="entry name" value="adh_short"/>
    <property type="match status" value="1"/>
</dbReference>
<dbReference type="Gene3D" id="3.40.50.720">
    <property type="entry name" value="NAD(P)-binding Rossmann-like Domain"/>
    <property type="match status" value="1"/>
</dbReference>
<dbReference type="InterPro" id="IPR002347">
    <property type="entry name" value="SDR_fam"/>
</dbReference>
<evidence type="ECO:0000256" key="1">
    <source>
        <dbReference type="ARBA" id="ARBA00006484"/>
    </source>
</evidence>
<sequence length="252" mass="28331">MGLAHPTHSITGGQEILVGEAQEKSLHYASDVWNILSPGVRGLWGLVNNAGINCLVAPNEWLRKEDFGKVLDINLLGRIDMLQMLPLVRRARGRVVNISSSAGRLAAYGGGYVPSKFAVEELSPFGVRTSIIEPGGFATNMFNNVGNNIKDVFNHMPPHIKECYGQPYLDTYYRFMCTLEKKSQKNLYLITDCIENALMSRYSRTRYSAGWDAKFLFLPASYLPTAITDYVYTFVFPKPAQAVYIPLQQMYR</sequence>
<keyword evidence="3" id="KW-1185">Reference proteome</keyword>
<dbReference type="GO" id="GO:0008202">
    <property type="term" value="P:steroid metabolic process"/>
    <property type="evidence" value="ECO:0007669"/>
    <property type="project" value="TreeGrafter"/>
</dbReference>
<dbReference type="AlphaFoldDB" id="A0A8C5SB32"/>
<dbReference type="SUPFAM" id="SSF51735">
    <property type="entry name" value="NAD(P)-binding Rossmann-fold domains"/>
    <property type="match status" value="1"/>
</dbReference>
<dbReference type="PANTHER" id="PTHR43313:SF4">
    <property type="entry name" value="17-BETA-HYDROXYSTEROID DEHYDROGENASE TYPE 6"/>
    <property type="match status" value="1"/>
</dbReference>
<name>A0A8C5SB32_LATLA</name>
<evidence type="ECO:0000313" key="2">
    <source>
        <dbReference type="Ensembl" id="ENSLLTP00000014911.1"/>
    </source>
</evidence>
<evidence type="ECO:0000313" key="3">
    <source>
        <dbReference type="Proteomes" id="UP000694406"/>
    </source>
</evidence>
<accession>A0A8C5SB32</accession>
<organism evidence="2 3">
    <name type="scientific">Laticauda laticaudata</name>
    <name type="common">Blue-ringed sea krait</name>
    <name type="synonym">Blue-lipped sea krait</name>
    <dbReference type="NCBI Taxonomy" id="8630"/>
    <lineage>
        <taxon>Eukaryota</taxon>
        <taxon>Metazoa</taxon>
        <taxon>Chordata</taxon>
        <taxon>Craniata</taxon>
        <taxon>Vertebrata</taxon>
        <taxon>Euteleostomi</taxon>
        <taxon>Lepidosauria</taxon>
        <taxon>Squamata</taxon>
        <taxon>Bifurcata</taxon>
        <taxon>Unidentata</taxon>
        <taxon>Episquamata</taxon>
        <taxon>Toxicofera</taxon>
        <taxon>Serpentes</taxon>
        <taxon>Colubroidea</taxon>
        <taxon>Elapidae</taxon>
        <taxon>Laticaudinae</taxon>
        <taxon>Laticauda</taxon>
    </lineage>
</organism>
<comment type="similarity">
    <text evidence="1">Belongs to the short-chain dehydrogenases/reductases (SDR) family.</text>
</comment>
<dbReference type="GO" id="GO:0016491">
    <property type="term" value="F:oxidoreductase activity"/>
    <property type="evidence" value="ECO:0007669"/>
    <property type="project" value="TreeGrafter"/>
</dbReference>
<reference evidence="2" key="1">
    <citation type="submission" date="2025-08" db="UniProtKB">
        <authorList>
            <consortium name="Ensembl"/>
        </authorList>
    </citation>
    <scope>IDENTIFICATION</scope>
</reference>
<dbReference type="GeneTree" id="ENSGT00940000154118"/>
<dbReference type="PRINTS" id="PR00081">
    <property type="entry name" value="GDHRDH"/>
</dbReference>
<dbReference type="PANTHER" id="PTHR43313">
    <property type="entry name" value="SHORT-CHAIN DEHYDROGENASE/REDUCTASE FAMILY 9C"/>
    <property type="match status" value="1"/>
</dbReference>
<dbReference type="Proteomes" id="UP000694406">
    <property type="component" value="Unplaced"/>
</dbReference>
<proteinExistence type="inferred from homology"/>
<dbReference type="Ensembl" id="ENSLLTT00000015498.1">
    <property type="protein sequence ID" value="ENSLLTP00000014911.1"/>
    <property type="gene ID" value="ENSLLTG00000011439.1"/>
</dbReference>
<protein>
    <submittedName>
        <fullName evidence="2">Uncharacterized protein</fullName>
    </submittedName>
</protein>
<dbReference type="InterPro" id="IPR036291">
    <property type="entry name" value="NAD(P)-bd_dom_sf"/>
</dbReference>
<reference evidence="2" key="2">
    <citation type="submission" date="2025-09" db="UniProtKB">
        <authorList>
            <consortium name="Ensembl"/>
        </authorList>
    </citation>
    <scope>IDENTIFICATION</scope>
</reference>